<comment type="similarity">
    <text evidence="2 7">Belongs to the phosphohexose mutase family.</text>
</comment>
<dbReference type="Pfam" id="PF02878">
    <property type="entry name" value="PGM_PMM_I"/>
    <property type="match status" value="1"/>
</dbReference>
<dbReference type="PRINTS" id="PR00509">
    <property type="entry name" value="PGMPMM"/>
</dbReference>
<dbReference type="InterPro" id="IPR005844">
    <property type="entry name" value="A-D-PHexomutase_a/b/a-I"/>
</dbReference>
<name>A0ABY0FLT7_9BACT</name>
<evidence type="ECO:0000256" key="6">
    <source>
        <dbReference type="ARBA" id="ARBA00023235"/>
    </source>
</evidence>
<dbReference type="InterPro" id="IPR005846">
    <property type="entry name" value="A-D-PHexomutase_a/b/a-III"/>
</dbReference>
<dbReference type="Proteomes" id="UP001191019">
    <property type="component" value="Unassembled WGS sequence"/>
</dbReference>
<dbReference type="Gene3D" id="3.30.310.50">
    <property type="entry name" value="Alpha-D-phosphohexomutase, C-terminal domain"/>
    <property type="match status" value="1"/>
</dbReference>
<evidence type="ECO:0000256" key="1">
    <source>
        <dbReference type="ARBA" id="ARBA00001946"/>
    </source>
</evidence>
<dbReference type="Pfam" id="PF02879">
    <property type="entry name" value="PGM_PMM_II"/>
    <property type="match status" value="1"/>
</dbReference>
<gene>
    <name evidence="12" type="primary">glmM</name>
    <name evidence="12" type="ORF">G3RUM_00312</name>
</gene>
<evidence type="ECO:0000259" key="11">
    <source>
        <dbReference type="Pfam" id="PF02880"/>
    </source>
</evidence>
<evidence type="ECO:0000259" key="8">
    <source>
        <dbReference type="Pfam" id="PF00408"/>
    </source>
</evidence>
<dbReference type="InterPro" id="IPR005845">
    <property type="entry name" value="A-D-PHexomutase_a/b/a-II"/>
</dbReference>
<organism evidence="12 13">
    <name type="scientific">Candidatus Nanosyncoccus alces</name>
    <dbReference type="NCBI Taxonomy" id="2171997"/>
    <lineage>
        <taxon>Bacteria</taxon>
        <taxon>Candidatus Saccharimonadota</taxon>
        <taxon>Candidatus Nanosyncoccalia</taxon>
        <taxon>Candidatus Nanosyncoccales</taxon>
        <taxon>Candidatus Nanosyncoccaceae</taxon>
        <taxon>Candidatus Nanosyncoccus</taxon>
    </lineage>
</organism>
<reference evidence="12 13" key="2">
    <citation type="journal article" date="2020" name="Cell Rep.">
        <title>Acquisition and Adaptation of Ultra-small Parasitic Reduced Genome Bacteria to Mammalian Hosts.</title>
        <authorList>
            <person name="McLean J.S."/>
            <person name="Bor B."/>
            <person name="Kerns K.A."/>
            <person name="Liu Q."/>
            <person name="To T.T."/>
            <person name="Solden L."/>
            <person name="Hendrickson E.L."/>
            <person name="Wrighton K."/>
            <person name="Shi W."/>
            <person name="He X."/>
        </authorList>
    </citation>
    <scope>NUCLEOTIDE SEQUENCE [LARGE SCALE GENOMIC DNA]</scope>
    <source>
        <strain evidence="12 13">TM7_G3_2_Rum_HOT_351B</strain>
    </source>
</reference>
<proteinExistence type="inferred from homology"/>
<dbReference type="InterPro" id="IPR050060">
    <property type="entry name" value="Phosphoglucosamine_mutase"/>
</dbReference>
<feature type="domain" description="Alpha-D-phosphohexomutase alpha/beta/alpha" evidence="11">
    <location>
        <begin position="254"/>
        <end position="356"/>
    </location>
</feature>
<dbReference type="Pfam" id="PF00408">
    <property type="entry name" value="PGM_PMM_IV"/>
    <property type="match status" value="1"/>
</dbReference>
<dbReference type="SUPFAM" id="SSF53738">
    <property type="entry name" value="Phosphoglucomutase, first 3 domains"/>
    <property type="match status" value="3"/>
</dbReference>
<feature type="domain" description="Alpha-D-phosphohexomutase alpha/beta/alpha" evidence="10">
    <location>
        <begin position="154"/>
        <end position="250"/>
    </location>
</feature>
<dbReference type="InterPro" id="IPR036900">
    <property type="entry name" value="A-D-PHexomutase_C_sf"/>
</dbReference>
<dbReference type="RefSeq" id="WP_129734721.1">
    <property type="nucleotide sequence ID" value="NZ_PRLM01000003.1"/>
</dbReference>
<evidence type="ECO:0000313" key="12">
    <source>
        <dbReference type="EMBL" id="RYC74772.1"/>
    </source>
</evidence>
<dbReference type="SUPFAM" id="SSF55957">
    <property type="entry name" value="Phosphoglucomutase, C-terminal domain"/>
    <property type="match status" value="1"/>
</dbReference>
<dbReference type="InterPro" id="IPR016066">
    <property type="entry name" value="A-D-PHexomutase_CS"/>
</dbReference>
<dbReference type="Gene3D" id="3.40.120.10">
    <property type="entry name" value="Alpha-D-Glucose-1,6-Bisphosphate, subunit A, domain 3"/>
    <property type="match status" value="3"/>
</dbReference>
<keyword evidence="13" id="KW-1185">Reference proteome</keyword>
<keyword evidence="5 7" id="KW-0460">Magnesium</keyword>
<evidence type="ECO:0000256" key="7">
    <source>
        <dbReference type="RuleBase" id="RU004326"/>
    </source>
</evidence>
<accession>A0ABY0FLT7</accession>
<dbReference type="PROSITE" id="PS00710">
    <property type="entry name" value="PGM_PMM"/>
    <property type="match status" value="1"/>
</dbReference>
<dbReference type="EMBL" id="PRLM01000003">
    <property type="protein sequence ID" value="RYC74772.1"/>
    <property type="molecule type" value="Genomic_DNA"/>
</dbReference>
<dbReference type="InterPro" id="IPR005841">
    <property type="entry name" value="Alpha-D-phosphohexomutase_SF"/>
</dbReference>
<evidence type="ECO:0000256" key="3">
    <source>
        <dbReference type="ARBA" id="ARBA00022553"/>
    </source>
</evidence>
<dbReference type="EC" id="5.4.2.10" evidence="12"/>
<evidence type="ECO:0000256" key="5">
    <source>
        <dbReference type="ARBA" id="ARBA00022842"/>
    </source>
</evidence>
<evidence type="ECO:0000256" key="2">
    <source>
        <dbReference type="ARBA" id="ARBA00010231"/>
    </source>
</evidence>
<protein>
    <submittedName>
        <fullName evidence="12">Phosphoglucosamine mutase</fullName>
        <ecNumber evidence="12">5.4.2.10</ecNumber>
    </submittedName>
</protein>
<evidence type="ECO:0000256" key="4">
    <source>
        <dbReference type="ARBA" id="ARBA00022723"/>
    </source>
</evidence>
<evidence type="ECO:0000313" key="13">
    <source>
        <dbReference type="Proteomes" id="UP001191019"/>
    </source>
</evidence>
<dbReference type="InterPro" id="IPR005843">
    <property type="entry name" value="A-D-PHexomutase_C"/>
</dbReference>
<dbReference type="PANTHER" id="PTHR42946:SF1">
    <property type="entry name" value="PHOSPHOGLUCOMUTASE (ALPHA-D-GLUCOSE-1,6-BISPHOSPHATE-DEPENDENT)"/>
    <property type="match status" value="1"/>
</dbReference>
<reference evidence="12 13" key="1">
    <citation type="journal article" date="2018" name="bioRxiv">
        <title>Evidence of independent acquisition and adaption of ultra-small bacteria to human hosts across the highly diverse yet reduced genomes of the phylum Saccharibacteria.</title>
        <authorList>
            <person name="McLean J.S."/>
            <person name="Bor B."/>
            <person name="To T.T."/>
            <person name="Liu Q."/>
            <person name="Kearns K.A."/>
            <person name="Solden L.M."/>
            <person name="Wrighton K.C."/>
            <person name="He X."/>
            <person name="Shi W."/>
        </authorList>
    </citation>
    <scope>NUCLEOTIDE SEQUENCE [LARGE SCALE GENOMIC DNA]</scope>
    <source>
        <strain evidence="12 13">TM7_G3_2_Rum_HOT_351B</strain>
    </source>
</reference>
<dbReference type="PANTHER" id="PTHR42946">
    <property type="entry name" value="PHOSPHOHEXOSE MUTASE"/>
    <property type="match status" value="1"/>
</dbReference>
<feature type="domain" description="Alpha-D-phosphohexomutase C-terminal" evidence="8">
    <location>
        <begin position="394"/>
        <end position="430"/>
    </location>
</feature>
<keyword evidence="4 7" id="KW-0479">Metal-binding</keyword>
<evidence type="ECO:0000259" key="9">
    <source>
        <dbReference type="Pfam" id="PF02878"/>
    </source>
</evidence>
<keyword evidence="6 12" id="KW-0413">Isomerase</keyword>
<dbReference type="InterPro" id="IPR016055">
    <property type="entry name" value="A-D-PHexomutase_a/b/a-I/II/III"/>
</dbReference>
<dbReference type="GO" id="GO:0008966">
    <property type="term" value="F:phosphoglucosamine mutase activity"/>
    <property type="evidence" value="ECO:0007669"/>
    <property type="project" value="UniProtKB-EC"/>
</dbReference>
<dbReference type="Pfam" id="PF02880">
    <property type="entry name" value="PGM_PMM_III"/>
    <property type="match status" value="1"/>
</dbReference>
<comment type="caution">
    <text evidence="12">The sequence shown here is derived from an EMBL/GenBank/DDBJ whole genome shotgun (WGS) entry which is preliminary data.</text>
</comment>
<comment type="cofactor">
    <cofactor evidence="1">
        <name>Mg(2+)</name>
        <dbReference type="ChEBI" id="CHEBI:18420"/>
    </cofactor>
</comment>
<evidence type="ECO:0000259" key="10">
    <source>
        <dbReference type="Pfam" id="PF02879"/>
    </source>
</evidence>
<keyword evidence="3" id="KW-0597">Phosphoprotein</keyword>
<feature type="domain" description="Alpha-D-phosphohexomutase alpha/beta/alpha" evidence="9">
    <location>
        <begin position="2"/>
        <end position="110"/>
    </location>
</feature>
<sequence length="437" mass="47933">MKYFGTDGIRQKAEKFTPDFLASIIRGLINYAGDDIKVLIGGDTRESTEWILADLETALETFGVEYGNVGVLPTPAINYCFTKMGFDIAIDVTASHNPYTDNGIKIFEHGKDGSQKLCQKGCNLIEKAIEEAQPYTPIPPSIRENLHEEAVSIYKAHLISYIGNISFSNLHIGLDCANGATSALNKTVFEEFDATVELINADQTYGTKINYNCGSTHLESLQKLVKNQNLDFGIAFDGDGDRVLMVDQNGQIVDGDQIIAVLADFLNLKSVAVTVMANQGILDWARDHRLTLEITPVGDSNVAAAMREKNIAIGGEQSGHIILPGEATGDGMLAALLMCKVVLVTHKNLAELARTITKFPQVNLSLEASPTQKQHLKNPEIKNLLLEYEKKLQTTSGRLLVRPSGTENLIRITMWGKDKKEITTLANELKNKLGEIL</sequence>